<dbReference type="AlphaFoldDB" id="A0A8H3HYW3"/>
<evidence type="ECO:0000256" key="1">
    <source>
        <dbReference type="SAM" id="MobiDB-lite"/>
    </source>
</evidence>
<dbReference type="GO" id="GO:0005739">
    <property type="term" value="C:mitochondrion"/>
    <property type="evidence" value="ECO:0007669"/>
    <property type="project" value="TreeGrafter"/>
</dbReference>
<evidence type="ECO:0000313" key="3">
    <source>
        <dbReference type="Proteomes" id="UP000664169"/>
    </source>
</evidence>
<feature type="region of interest" description="Disordered" evidence="1">
    <location>
        <begin position="230"/>
        <end position="254"/>
    </location>
</feature>
<dbReference type="OrthoDB" id="5580261at2759"/>
<keyword evidence="3" id="KW-1185">Reference proteome</keyword>
<reference evidence="2" key="1">
    <citation type="submission" date="2021-03" db="EMBL/GenBank/DDBJ databases">
        <authorList>
            <person name="Tagirdzhanova G."/>
        </authorList>
    </citation>
    <scope>NUCLEOTIDE SEQUENCE</scope>
</reference>
<proteinExistence type="predicted"/>
<name>A0A8H3HYW3_9LECA</name>
<accession>A0A8H3HYW3</accession>
<gene>
    <name evidence="2" type="ORF">GOMPHAMPRED_006098</name>
</gene>
<dbReference type="InterPro" id="IPR018811">
    <property type="entry name" value="MRX11"/>
</dbReference>
<dbReference type="Proteomes" id="UP000664169">
    <property type="component" value="Unassembled WGS sequence"/>
</dbReference>
<organism evidence="2 3">
    <name type="scientific">Gomphillus americanus</name>
    <dbReference type="NCBI Taxonomy" id="1940652"/>
    <lineage>
        <taxon>Eukaryota</taxon>
        <taxon>Fungi</taxon>
        <taxon>Dikarya</taxon>
        <taxon>Ascomycota</taxon>
        <taxon>Pezizomycotina</taxon>
        <taxon>Lecanoromycetes</taxon>
        <taxon>OSLEUM clade</taxon>
        <taxon>Ostropomycetidae</taxon>
        <taxon>Ostropales</taxon>
        <taxon>Graphidaceae</taxon>
        <taxon>Gomphilloideae</taxon>
        <taxon>Gomphillus</taxon>
    </lineage>
</organism>
<sequence>MNSVRSFLQRCPQHICRQRNVYVTKRLLSHEPSPSKELNRLQRLNDRLPRIVRRWTTPLLQAPASQVISFLFLHEATAVVPLFGLVGIMHYTSWVPPMSENAWIIAGVEKFGKYARRKGWLKDSDVSEAERRVVQTQQEEEAVQNNDGEVSGHVAAAWTKLKSGWQRRDTLWGHGEKGVRLLIEFGTAWAIVKALIVPRLALSVWATPWFAKIAVEPVMKAMARNGGRLLGRKSIKTSKQPGIDTKKQRSIKTS</sequence>
<dbReference type="Pfam" id="PF10306">
    <property type="entry name" value="FLILHELTA"/>
    <property type="match status" value="1"/>
</dbReference>
<dbReference type="PANTHER" id="PTHR28002">
    <property type="entry name" value="MIOREX COMPLEX COMPONENT 11"/>
    <property type="match status" value="1"/>
</dbReference>
<comment type="caution">
    <text evidence="2">The sequence shown here is derived from an EMBL/GenBank/DDBJ whole genome shotgun (WGS) entry which is preliminary data.</text>
</comment>
<protein>
    <submittedName>
        <fullName evidence="2">Uncharacterized protein</fullName>
    </submittedName>
</protein>
<dbReference type="EMBL" id="CAJPDQ010000004">
    <property type="protein sequence ID" value="CAF9908197.1"/>
    <property type="molecule type" value="Genomic_DNA"/>
</dbReference>
<dbReference type="PANTHER" id="PTHR28002:SF1">
    <property type="entry name" value="MIOREX COMPLEX COMPONENT 11"/>
    <property type="match status" value="1"/>
</dbReference>
<evidence type="ECO:0000313" key="2">
    <source>
        <dbReference type="EMBL" id="CAF9908197.1"/>
    </source>
</evidence>